<organism evidence="2 3">
    <name type="scientific">Flavobacterium macacae</name>
    <dbReference type="NCBI Taxonomy" id="2488993"/>
    <lineage>
        <taxon>Bacteria</taxon>
        <taxon>Pseudomonadati</taxon>
        <taxon>Bacteroidota</taxon>
        <taxon>Flavobacteriia</taxon>
        <taxon>Flavobacteriales</taxon>
        <taxon>Flavobacteriaceae</taxon>
        <taxon>Flavobacterium</taxon>
    </lineage>
</organism>
<dbReference type="EMBL" id="RQVR01000002">
    <property type="protein sequence ID" value="RRJ93669.1"/>
    <property type="molecule type" value="Genomic_DNA"/>
</dbReference>
<reference evidence="2 3" key="1">
    <citation type="submission" date="2018-11" db="EMBL/GenBank/DDBJ databases">
        <title>Flavobacterium sp. nov., YIM 102600 draft genome.</title>
        <authorList>
            <person name="Li G."/>
            <person name="Jiang Y."/>
        </authorList>
    </citation>
    <scope>NUCLEOTIDE SEQUENCE [LARGE SCALE GENOMIC DNA]</scope>
    <source>
        <strain evidence="2 3">YIM 102600</strain>
    </source>
</reference>
<gene>
    <name evidence="2" type="ORF">EG849_02190</name>
</gene>
<feature type="transmembrane region" description="Helical" evidence="1">
    <location>
        <begin position="6"/>
        <end position="24"/>
    </location>
</feature>
<dbReference type="OrthoDB" id="333057at2"/>
<feature type="transmembrane region" description="Helical" evidence="1">
    <location>
        <begin position="139"/>
        <end position="158"/>
    </location>
</feature>
<keyword evidence="1" id="KW-0812">Transmembrane</keyword>
<comment type="caution">
    <text evidence="2">The sequence shown here is derived from an EMBL/GenBank/DDBJ whole genome shotgun (WGS) entry which is preliminary data.</text>
</comment>
<feature type="transmembrane region" description="Helical" evidence="1">
    <location>
        <begin position="51"/>
        <end position="71"/>
    </location>
</feature>
<name>A0A3P3WI66_9FLAO</name>
<evidence type="ECO:0000313" key="3">
    <source>
        <dbReference type="Proteomes" id="UP000271937"/>
    </source>
</evidence>
<dbReference type="Proteomes" id="UP000271937">
    <property type="component" value="Unassembled WGS sequence"/>
</dbReference>
<accession>A0A3P3WI66</accession>
<feature type="transmembrane region" description="Helical" evidence="1">
    <location>
        <begin position="111"/>
        <end position="132"/>
    </location>
</feature>
<evidence type="ECO:0000256" key="1">
    <source>
        <dbReference type="SAM" id="Phobius"/>
    </source>
</evidence>
<dbReference type="AlphaFoldDB" id="A0A3P3WI66"/>
<keyword evidence="1" id="KW-0472">Membrane</keyword>
<sequence>MEFNFYPVLASGIITLLAGFIWYHPKVFGTIWMREAGLTEEELAKGNMLKIFGLTFIYSLLIGFMMMPIVIHQFGAMGMIGGGAPDVVQPESFVNFMEEYGTAYRTFKHGAFHGCMTGLFFVLPIVAINGLFERKSWKYILINGGYWILSLTVIGSMICGWV</sequence>
<dbReference type="InterPro" id="IPR013879">
    <property type="entry name" value="DUF1761"/>
</dbReference>
<keyword evidence="3" id="KW-1185">Reference proteome</keyword>
<dbReference type="Pfam" id="PF08570">
    <property type="entry name" value="DUF1761"/>
    <property type="match status" value="1"/>
</dbReference>
<protein>
    <submittedName>
        <fullName evidence="2">DUF1761 domain-containing protein</fullName>
    </submittedName>
</protein>
<keyword evidence="1" id="KW-1133">Transmembrane helix</keyword>
<dbReference type="RefSeq" id="WP_125011450.1">
    <property type="nucleotide sequence ID" value="NZ_RQVR01000002.1"/>
</dbReference>
<proteinExistence type="predicted"/>
<evidence type="ECO:0000313" key="2">
    <source>
        <dbReference type="EMBL" id="RRJ93669.1"/>
    </source>
</evidence>